<proteinExistence type="predicted"/>
<dbReference type="GO" id="GO:0043720">
    <property type="term" value="F:3-keto-5-aminohexanoate cleavage activity"/>
    <property type="evidence" value="ECO:0007669"/>
    <property type="project" value="InterPro"/>
</dbReference>
<dbReference type="InterPro" id="IPR013785">
    <property type="entry name" value="Aldolase_TIM"/>
</dbReference>
<protein>
    <recommendedName>
        <fullName evidence="3">3-keto-5-aminohexanoate cleavage protein</fullName>
    </recommendedName>
</protein>
<accession>A0A1T3P029</accession>
<keyword evidence="2" id="KW-1185">Reference proteome</keyword>
<dbReference type="InterPro" id="IPR008567">
    <property type="entry name" value="BKACE"/>
</dbReference>
<dbReference type="EMBL" id="MWQN01000001">
    <property type="protein sequence ID" value="OPC82466.1"/>
    <property type="molecule type" value="Genomic_DNA"/>
</dbReference>
<dbReference type="AlphaFoldDB" id="A0A1T3P029"/>
<dbReference type="OrthoDB" id="3424160at2"/>
<dbReference type="eggNOG" id="COG3246">
    <property type="taxonomic scope" value="Bacteria"/>
</dbReference>
<evidence type="ECO:0008006" key="3">
    <source>
        <dbReference type="Google" id="ProtNLM"/>
    </source>
</evidence>
<evidence type="ECO:0000313" key="1">
    <source>
        <dbReference type="EMBL" id="OPC82466.1"/>
    </source>
</evidence>
<dbReference type="RefSeq" id="WP_078976731.1">
    <property type="nucleotide sequence ID" value="NZ_MWQN01000001.1"/>
</dbReference>
<name>A0A1T3P029_9ACTN</name>
<dbReference type="PANTHER" id="PTHR37418">
    <property type="entry name" value="3-KETO-5-AMINOHEXANOATE CLEAVAGE ENZYME-RELATED"/>
    <property type="match status" value="1"/>
</dbReference>
<dbReference type="Proteomes" id="UP000190037">
    <property type="component" value="Unassembled WGS sequence"/>
</dbReference>
<dbReference type="PANTHER" id="PTHR37418:SF1">
    <property type="entry name" value="3-KETO-5-AMINOHEXANOATE CLEAVAGE PROTEIN"/>
    <property type="match status" value="1"/>
</dbReference>
<reference evidence="1 2" key="1">
    <citation type="submission" date="2017-03" db="EMBL/GenBank/DDBJ databases">
        <title>Draft genome sequence of Streptomyces scabrisporus NF3, endophyte isolated from Amphipterygium adstringens.</title>
        <authorList>
            <person name="Vazquez M."/>
            <person name="Ceapa C.D."/>
            <person name="Rodriguez Luna D."/>
            <person name="Sanchez Esquivel S."/>
        </authorList>
    </citation>
    <scope>NUCLEOTIDE SEQUENCE [LARGE SCALE GENOMIC DNA]</scope>
    <source>
        <strain evidence="1 2">NF3</strain>
    </source>
</reference>
<dbReference type="Gene3D" id="3.20.20.70">
    <property type="entry name" value="Aldolase class I"/>
    <property type="match status" value="2"/>
</dbReference>
<organism evidence="1 2">
    <name type="scientific">Embleya scabrispora</name>
    <dbReference type="NCBI Taxonomy" id="159449"/>
    <lineage>
        <taxon>Bacteria</taxon>
        <taxon>Bacillati</taxon>
        <taxon>Actinomycetota</taxon>
        <taxon>Actinomycetes</taxon>
        <taxon>Kitasatosporales</taxon>
        <taxon>Streptomycetaceae</taxon>
        <taxon>Embleya</taxon>
    </lineage>
</organism>
<dbReference type="Pfam" id="PF05853">
    <property type="entry name" value="BKACE"/>
    <property type="match status" value="2"/>
</dbReference>
<gene>
    <name evidence="1" type="ORF">B4N89_17335</name>
</gene>
<sequence length="248" mass="25828">MTLIKACLNGTRRPEEHPALPLTPAQIAADSRAAVAAGASIVHVHPRDRRGRESLAPDVLTSVVRAIRGAAPGVPIGVSTGAWIEADAAARLASVRSWTVLPDLASVNLAEEGSVELAYTLAHLGVGVEAGVWTEADAELLVERELAAVCTRILIEVEGVEPGDALDEAGRILAVLDRYEVAVPRLLHGADASAWPLLDAAIAAGLDTRIGLEDTLLDPDGRRVPGNAALVRIAADRAHAARPAGNPR</sequence>
<comment type="caution">
    <text evidence="1">The sequence shown here is derived from an EMBL/GenBank/DDBJ whole genome shotgun (WGS) entry which is preliminary data.</text>
</comment>
<evidence type="ECO:0000313" key="2">
    <source>
        <dbReference type="Proteomes" id="UP000190037"/>
    </source>
</evidence>
<dbReference type="STRING" id="159449.B4N89_17335"/>